<evidence type="ECO:0000256" key="1">
    <source>
        <dbReference type="ARBA" id="ARBA00004651"/>
    </source>
</evidence>
<keyword evidence="3 6" id="KW-0812">Transmembrane</keyword>
<dbReference type="AlphaFoldDB" id="A0A4U0FFW4"/>
<feature type="transmembrane region" description="Helical" evidence="6">
    <location>
        <begin position="6"/>
        <end position="27"/>
    </location>
</feature>
<comment type="caution">
    <text evidence="7">The sequence shown here is derived from an EMBL/GenBank/DDBJ whole genome shotgun (WGS) entry which is preliminary data.</text>
</comment>
<dbReference type="Pfam" id="PF01810">
    <property type="entry name" value="LysE"/>
    <property type="match status" value="1"/>
</dbReference>
<sequence>MLPALLHGFILAIGLIIPLGVQNFFIFSQGATRNRFSSVVPIVISASLCDTLLILLAVSGVSLVVMNFVWMKTVLLVLGILFLLYMGFLSWRDKPVTSTNQPERPTQVGKLVLYTAMISILNPHAILDTIGVIGTSSMAYEGEEMVAFTAACIFVSWLWFFLLAALGRLIGSKDPTGKLVLVLNKISAIVMWTAAIYLFRQLQF</sequence>
<evidence type="ECO:0000313" key="8">
    <source>
        <dbReference type="Proteomes" id="UP000309673"/>
    </source>
</evidence>
<feature type="transmembrane region" description="Helical" evidence="6">
    <location>
        <begin position="39"/>
        <end position="63"/>
    </location>
</feature>
<dbReference type="InterPro" id="IPR001123">
    <property type="entry name" value="LeuE-type"/>
</dbReference>
<feature type="transmembrane region" description="Helical" evidence="6">
    <location>
        <begin position="145"/>
        <end position="167"/>
    </location>
</feature>
<dbReference type="PANTHER" id="PTHR30086:SF20">
    <property type="entry name" value="ARGININE EXPORTER PROTEIN ARGO-RELATED"/>
    <property type="match status" value="1"/>
</dbReference>
<feature type="transmembrane region" description="Helical" evidence="6">
    <location>
        <begin position="179"/>
        <end position="199"/>
    </location>
</feature>
<gene>
    <name evidence="7" type="ORF">E5161_00230</name>
</gene>
<organism evidence="7 8">
    <name type="scientific">Cohnella pontilimi</name>
    <dbReference type="NCBI Taxonomy" id="2564100"/>
    <lineage>
        <taxon>Bacteria</taxon>
        <taxon>Bacillati</taxon>
        <taxon>Bacillota</taxon>
        <taxon>Bacilli</taxon>
        <taxon>Bacillales</taxon>
        <taxon>Paenibacillaceae</taxon>
        <taxon>Cohnella</taxon>
    </lineage>
</organism>
<feature type="transmembrane region" description="Helical" evidence="6">
    <location>
        <begin position="111"/>
        <end position="133"/>
    </location>
</feature>
<dbReference type="EMBL" id="SUPK01000001">
    <property type="protein sequence ID" value="TJY43876.1"/>
    <property type="molecule type" value="Genomic_DNA"/>
</dbReference>
<evidence type="ECO:0000313" key="7">
    <source>
        <dbReference type="EMBL" id="TJY43876.1"/>
    </source>
</evidence>
<keyword evidence="4 6" id="KW-1133">Transmembrane helix</keyword>
<accession>A0A4U0FFW4</accession>
<dbReference type="GO" id="GO:0015171">
    <property type="term" value="F:amino acid transmembrane transporter activity"/>
    <property type="evidence" value="ECO:0007669"/>
    <property type="project" value="TreeGrafter"/>
</dbReference>
<keyword evidence="5 6" id="KW-0472">Membrane</keyword>
<evidence type="ECO:0000256" key="6">
    <source>
        <dbReference type="SAM" id="Phobius"/>
    </source>
</evidence>
<comment type="subcellular location">
    <subcellularLocation>
        <location evidence="1">Cell membrane</location>
        <topology evidence="1">Multi-pass membrane protein</topology>
    </subcellularLocation>
</comment>
<keyword evidence="2" id="KW-1003">Cell membrane</keyword>
<protein>
    <submittedName>
        <fullName evidence="7">Amino acid transporter</fullName>
    </submittedName>
</protein>
<dbReference type="GO" id="GO:0005886">
    <property type="term" value="C:plasma membrane"/>
    <property type="evidence" value="ECO:0007669"/>
    <property type="project" value="UniProtKB-SubCell"/>
</dbReference>
<evidence type="ECO:0000256" key="4">
    <source>
        <dbReference type="ARBA" id="ARBA00022989"/>
    </source>
</evidence>
<keyword evidence="8" id="KW-1185">Reference proteome</keyword>
<feature type="transmembrane region" description="Helical" evidence="6">
    <location>
        <begin position="69"/>
        <end position="91"/>
    </location>
</feature>
<name>A0A4U0FFW4_9BACL</name>
<evidence type="ECO:0000256" key="2">
    <source>
        <dbReference type="ARBA" id="ARBA00022475"/>
    </source>
</evidence>
<evidence type="ECO:0000256" key="3">
    <source>
        <dbReference type="ARBA" id="ARBA00022692"/>
    </source>
</evidence>
<dbReference type="PANTHER" id="PTHR30086">
    <property type="entry name" value="ARGININE EXPORTER PROTEIN ARGO"/>
    <property type="match status" value="1"/>
</dbReference>
<proteinExistence type="predicted"/>
<dbReference type="Proteomes" id="UP000309673">
    <property type="component" value="Unassembled WGS sequence"/>
</dbReference>
<reference evidence="7 8" key="1">
    <citation type="submission" date="2019-04" db="EMBL/GenBank/DDBJ databases">
        <title>Cohnella sp. nov., isolated from soil.</title>
        <authorList>
            <person name="Kim W."/>
        </authorList>
    </citation>
    <scope>NUCLEOTIDE SEQUENCE [LARGE SCALE GENOMIC DNA]</scope>
    <source>
        <strain evidence="7 8">CAU 1483</strain>
    </source>
</reference>
<dbReference type="RefSeq" id="WP_136775597.1">
    <property type="nucleotide sequence ID" value="NZ_SUPK01000001.1"/>
</dbReference>
<dbReference type="OrthoDB" id="5638726at2"/>
<evidence type="ECO:0000256" key="5">
    <source>
        <dbReference type="ARBA" id="ARBA00023136"/>
    </source>
</evidence>